<sequence length="548" mass="56287">AVGGFSVAKSLDADVENVGAPWAEQVFTFDYTCGVGEDLVTGSFELTPGESENVVESIGELELGTSCTVTERDAAVEGFEWTTEWDVEGDSDTAVVDGNSVTFEIGSGAQEGQPVAVGVKNIYTAETGSFDINKTITGNAAAAAANQEFTFNYSCTVADAVVHSGTTSLVGAGTVTVDDVPVMATCVVTESDAAVADTALDSSISPDEFQVTADESTNVQVDAVNEYTYVEGGLILQKFVTGNGLAHAPDEFTLNYRCVAPDYSGDVEETPIEETPIEETPIEETPIEETPIEETPNEDNSAAAQTTTADAPAVEDDAEDAAVVEAVEAVVGLMEAVAGDESGSDLGVASQEGSVTLGAGESAVIEGLIPGSMCEVWEEDASADTQSGWLGTSDRTVADWSVEYTLDGEVVDGSPVELTIGADENVSLNVENKYELTEQNGLVVIPFPVPAPGGSSGSSIPGGSSGSSIPGTTSPAQPDAPETPETETPEVETPVTDAPSAPSKDDSTVSENGGLANTGANVLWVGGIALLIMAVGALLVTRDRKSNQ</sequence>
<organism evidence="4 5">
    <name type="scientific">Corynebacterium alimapuense</name>
    <dbReference type="NCBI Taxonomy" id="1576874"/>
    <lineage>
        <taxon>Bacteria</taxon>
        <taxon>Bacillati</taxon>
        <taxon>Actinomycetota</taxon>
        <taxon>Actinomycetes</taxon>
        <taxon>Mycobacteriales</taxon>
        <taxon>Corynebacteriaceae</taxon>
        <taxon>Corynebacterium</taxon>
    </lineage>
</organism>
<name>A0A3M8K6A5_9CORY</name>
<comment type="caution">
    <text evidence="4">The sequence shown here is derived from an EMBL/GenBank/DDBJ whole genome shotgun (WGS) entry which is preliminary data.</text>
</comment>
<keyword evidence="2" id="KW-0472">Membrane</keyword>
<evidence type="ECO:0000259" key="3">
    <source>
        <dbReference type="Pfam" id="PF19407"/>
    </source>
</evidence>
<accession>A0A3M8K6A5</accession>
<feature type="compositionally biased region" description="Low complexity" evidence="1">
    <location>
        <begin position="302"/>
        <end position="312"/>
    </location>
</feature>
<feature type="domain" description="DUF5979" evidence="3">
    <location>
        <begin position="130"/>
        <end position="228"/>
    </location>
</feature>
<gene>
    <name evidence="4" type="ORF">C5L39_10610</name>
</gene>
<keyword evidence="5" id="KW-1185">Reference proteome</keyword>
<feature type="domain" description="DUF5979" evidence="3">
    <location>
        <begin position="349"/>
        <end position="435"/>
    </location>
</feature>
<feature type="compositionally biased region" description="Acidic residues" evidence="1">
    <location>
        <begin position="266"/>
        <end position="297"/>
    </location>
</feature>
<protein>
    <recommendedName>
        <fullName evidence="3">DUF5979 domain-containing protein</fullName>
    </recommendedName>
</protein>
<evidence type="ECO:0000313" key="4">
    <source>
        <dbReference type="EMBL" id="RNE48034.1"/>
    </source>
</evidence>
<feature type="region of interest" description="Disordered" evidence="1">
    <location>
        <begin position="453"/>
        <end position="512"/>
    </location>
</feature>
<dbReference type="Proteomes" id="UP000266975">
    <property type="component" value="Unassembled WGS sequence"/>
</dbReference>
<evidence type="ECO:0000313" key="5">
    <source>
        <dbReference type="Proteomes" id="UP000266975"/>
    </source>
</evidence>
<dbReference type="InterPro" id="IPR046022">
    <property type="entry name" value="DUF5979"/>
</dbReference>
<feature type="transmembrane region" description="Helical" evidence="2">
    <location>
        <begin position="522"/>
        <end position="541"/>
    </location>
</feature>
<feature type="non-terminal residue" evidence="4">
    <location>
        <position position="1"/>
    </location>
</feature>
<keyword evidence="2" id="KW-0812">Transmembrane</keyword>
<dbReference type="AlphaFoldDB" id="A0A3M8K6A5"/>
<evidence type="ECO:0000256" key="2">
    <source>
        <dbReference type="SAM" id="Phobius"/>
    </source>
</evidence>
<feature type="domain" description="DUF5979" evidence="3">
    <location>
        <begin position="5"/>
        <end position="124"/>
    </location>
</feature>
<dbReference type="RefSeq" id="WP_219729211.1">
    <property type="nucleotide sequence ID" value="NZ_PTJO01000012.1"/>
</dbReference>
<feature type="compositionally biased region" description="Low complexity" evidence="1">
    <location>
        <begin position="457"/>
        <end position="475"/>
    </location>
</feature>
<proteinExistence type="predicted"/>
<keyword evidence="2" id="KW-1133">Transmembrane helix</keyword>
<dbReference type="EMBL" id="PTJO01000012">
    <property type="protein sequence ID" value="RNE48034.1"/>
    <property type="molecule type" value="Genomic_DNA"/>
</dbReference>
<dbReference type="Pfam" id="PF19407">
    <property type="entry name" value="DUF5979"/>
    <property type="match status" value="3"/>
</dbReference>
<feature type="region of interest" description="Disordered" evidence="1">
    <location>
        <begin position="266"/>
        <end position="313"/>
    </location>
</feature>
<reference evidence="4 5" key="1">
    <citation type="submission" date="2018-02" db="EMBL/GenBank/DDBJ databases">
        <title>Corynebacterium alimpuense sp. nov., a marine obligate actinomycete isolated from sediments of Valparaiso bay, Chile.</title>
        <authorList>
            <person name="Claverias F."/>
            <person name="Gonzales-Siles L."/>
            <person name="Salva-Serra F."/>
            <person name="Inganaes E."/>
            <person name="Molin K."/>
            <person name="Cumsille A."/>
            <person name="Undabarrena A."/>
            <person name="Couve E."/>
            <person name="Moore E.R.B."/>
            <person name="Gomila M."/>
            <person name="Camara B."/>
        </authorList>
    </citation>
    <scope>NUCLEOTIDE SEQUENCE [LARGE SCALE GENOMIC DNA]</scope>
    <source>
        <strain evidence="4 5">CCUG 69366</strain>
    </source>
</reference>
<evidence type="ECO:0000256" key="1">
    <source>
        <dbReference type="SAM" id="MobiDB-lite"/>
    </source>
</evidence>